<dbReference type="SMART" id="SM00382">
    <property type="entry name" value="AAA"/>
    <property type="match status" value="1"/>
</dbReference>
<evidence type="ECO:0000313" key="11">
    <source>
        <dbReference type="EMBL" id="GAK59535.1"/>
    </source>
</evidence>
<evidence type="ECO:0000313" key="12">
    <source>
        <dbReference type="Proteomes" id="UP000030661"/>
    </source>
</evidence>
<keyword evidence="2" id="KW-0813">Transport</keyword>
<keyword evidence="12" id="KW-1185">Reference proteome</keyword>
<keyword evidence="5" id="KW-0067">ATP-binding</keyword>
<dbReference type="GO" id="GO:0005524">
    <property type="term" value="F:ATP binding"/>
    <property type="evidence" value="ECO:0007669"/>
    <property type="project" value="UniProtKB-KW"/>
</dbReference>
<evidence type="ECO:0000256" key="3">
    <source>
        <dbReference type="ARBA" id="ARBA00022692"/>
    </source>
</evidence>
<dbReference type="Gene3D" id="3.40.50.300">
    <property type="entry name" value="P-loop containing nucleotide triphosphate hydrolases"/>
    <property type="match status" value="1"/>
</dbReference>
<dbReference type="Proteomes" id="UP000030661">
    <property type="component" value="Unassembled WGS sequence"/>
</dbReference>
<evidence type="ECO:0000256" key="2">
    <source>
        <dbReference type="ARBA" id="ARBA00022448"/>
    </source>
</evidence>
<dbReference type="HOGENOM" id="CLU_000604_84_3_0"/>
<organism evidence="11 12">
    <name type="scientific">Vecturithrix granuli</name>
    <dbReference type="NCBI Taxonomy" id="1499967"/>
    <lineage>
        <taxon>Bacteria</taxon>
        <taxon>Candidatus Moduliflexota</taxon>
        <taxon>Candidatus Vecturitrichia</taxon>
        <taxon>Candidatus Vecturitrichales</taxon>
        <taxon>Candidatus Vecturitrichaceae</taxon>
        <taxon>Candidatus Vecturithrix</taxon>
    </lineage>
</organism>
<dbReference type="PROSITE" id="PS50929">
    <property type="entry name" value="ABC_TM1F"/>
    <property type="match status" value="1"/>
</dbReference>
<feature type="transmembrane region" description="Helical" evidence="8">
    <location>
        <begin position="112"/>
        <end position="137"/>
    </location>
</feature>
<evidence type="ECO:0000259" key="9">
    <source>
        <dbReference type="PROSITE" id="PS50893"/>
    </source>
</evidence>
<dbReference type="InterPro" id="IPR003439">
    <property type="entry name" value="ABC_transporter-like_ATP-bd"/>
</dbReference>
<evidence type="ECO:0000256" key="7">
    <source>
        <dbReference type="ARBA" id="ARBA00023136"/>
    </source>
</evidence>
<dbReference type="GO" id="GO:0016887">
    <property type="term" value="F:ATP hydrolysis activity"/>
    <property type="evidence" value="ECO:0007669"/>
    <property type="project" value="InterPro"/>
</dbReference>
<dbReference type="InterPro" id="IPR027417">
    <property type="entry name" value="P-loop_NTPase"/>
</dbReference>
<dbReference type="SUPFAM" id="SSF52540">
    <property type="entry name" value="P-loop containing nucleoside triphosphate hydrolases"/>
    <property type="match status" value="1"/>
</dbReference>
<feature type="transmembrane region" description="Helical" evidence="8">
    <location>
        <begin position="212"/>
        <end position="230"/>
    </location>
</feature>
<dbReference type="STRING" id="1499967.U27_06520"/>
<dbReference type="InterPro" id="IPR036640">
    <property type="entry name" value="ABC1_TM_sf"/>
</dbReference>
<keyword evidence="4" id="KW-0547">Nucleotide-binding</keyword>
<evidence type="ECO:0000256" key="1">
    <source>
        <dbReference type="ARBA" id="ARBA00004651"/>
    </source>
</evidence>
<dbReference type="GO" id="GO:0015421">
    <property type="term" value="F:ABC-type oligopeptide transporter activity"/>
    <property type="evidence" value="ECO:0007669"/>
    <property type="project" value="TreeGrafter"/>
</dbReference>
<dbReference type="PROSITE" id="PS50893">
    <property type="entry name" value="ABC_TRANSPORTER_2"/>
    <property type="match status" value="1"/>
</dbReference>
<evidence type="ECO:0000256" key="8">
    <source>
        <dbReference type="SAM" id="Phobius"/>
    </source>
</evidence>
<dbReference type="AlphaFoldDB" id="A0A081C4N0"/>
<dbReference type="Pfam" id="PF00664">
    <property type="entry name" value="ABC_membrane"/>
    <property type="match status" value="1"/>
</dbReference>
<evidence type="ECO:0000256" key="6">
    <source>
        <dbReference type="ARBA" id="ARBA00022989"/>
    </source>
</evidence>
<evidence type="ECO:0000259" key="10">
    <source>
        <dbReference type="PROSITE" id="PS50929"/>
    </source>
</evidence>
<dbReference type="Pfam" id="PF00005">
    <property type="entry name" value="ABC_tran"/>
    <property type="match status" value="1"/>
</dbReference>
<comment type="subcellular location">
    <subcellularLocation>
        <location evidence="1">Cell membrane</location>
        <topology evidence="1">Multi-pass membrane protein</topology>
    </subcellularLocation>
</comment>
<dbReference type="FunFam" id="3.40.50.300:FF:000287">
    <property type="entry name" value="Multidrug ABC transporter ATP-binding protein"/>
    <property type="match status" value="1"/>
</dbReference>
<dbReference type="PANTHER" id="PTHR43394">
    <property type="entry name" value="ATP-DEPENDENT PERMEASE MDL1, MITOCHONDRIAL"/>
    <property type="match status" value="1"/>
</dbReference>
<name>A0A081C4N0_VECG1</name>
<feature type="transmembrane region" description="Helical" evidence="8">
    <location>
        <begin position="71"/>
        <end position="92"/>
    </location>
</feature>
<evidence type="ECO:0000256" key="4">
    <source>
        <dbReference type="ARBA" id="ARBA00022741"/>
    </source>
</evidence>
<proteinExistence type="predicted"/>
<keyword evidence="7 8" id="KW-0472">Membrane</keyword>
<dbReference type="SUPFAM" id="SSF90123">
    <property type="entry name" value="ABC transporter transmembrane region"/>
    <property type="match status" value="1"/>
</dbReference>
<dbReference type="InterPro" id="IPR003593">
    <property type="entry name" value="AAA+_ATPase"/>
</dbReference>
<reference evidence="11 12" key="1">
    <citation type="journal article" date="2015" name="PeerJ">
        <title>First genomic representation of candidate bacterial phylum KSB3 points to enhanced environmental sensing as a trigger of wastewater bulking.</title>
        <authorList>
            <person name="Sekiguchi Y."/>
            <person name="Ohashi A."/>
            <person name="Parks D.H."/>
            <person name="Yamauchi T."/>
            <person name="Tyson G.W."/>
            <person name="Hugenholtz P."/>
        </authorList>
    </citation>
    <scope>NUCLEOTIDE SEQUENCE [LARGE SCALE GENOMIC DNA]</scope>
</reference>
<dbReference type="InterPro" id="IPR011527">
    <property type="entry name" value="ABC1_TM_dom"/>
</dbReference>
<feature type="transmembrane region" description="Helical" evidence="8">
    <location>
        <begin position="289"/>
        <end position="313"/>
    </location>
</feature>
<keyword evidence="3 8" id="KW-0812">Transmembrane</keyword>
<dbReference type="InterPro" id="IPR039421">
    <property type="entry name" value="Type_1_exporter"/>
</dbReference>
<dbReference type="EMBL" id="DF820470">
    <property type="protein sequence ID" value="GAK59535.1"/>
    <property type="molecule type" value="Genomic_DNA"/>
</dbReference>
<feature type="transmembrane region" description="Helical" evidence="8">
    <location>
        <begin position="319"/>
        <end position="340"/>
    </location>
</feature>
<sequence>MVNDAFPERSRREQRAARFDFAQRAGITYYLTTTQVSYSYMSIYREEEYSKRFDPGLWKKLFQFARPYKKYFLGLAVVMIAVASIDAVFPLLTRYVIDHFIIPGTLEGLWKFVMIYLVIITVQAMNVWTLIAIAGKIDMWISYDIRRKGFQHLQDLSFSYYDKTPVGWMMARMTSDIRRLADVLAWGVVDSVWGLTMMIAIMIAMLSLNWKLALVTLIVVPPLVVISLLFQQKILKAQRRVRKINSRITAGFNEGIGGAKTTKTLVREAENLQEFQEETGAMFRSSVQAAVLASLYLPSVLALASIGTGLALWFGGQQILLETISYGTLAAFLSYTVLFFDPIRDLARVFAELQSAQASAERIFSMLSTPPEITDKPEVVARYGDVYQPKPESWPEIQGNLAFKNVSFAYKEGEHVLSNFNLEVKAGEKIALVGETGAGKSTIVNLACRFFEPSEGQILIDGVDYRDRSLAWLQSHLGYVLQTPHLFSGTVKENIRYGRLEATDEEIVNAAKLVNAHEFIMKMERGYDTEVGEGGNRLSTGEKQLISFARAILANPRIFVLDEATSSVDTETEQKIQHAIHHVLKDRTSFIIAHRLSTIREADRILVIRRGKLTEQGSHHELLKQKGYYYRLYTNQFMEEHETQVLRAA</sequence>
<dbReference type="eggNOG" id="COG1132">
    <property type="taxonomic scope" value="Bacteria"/>
</dbReference>
<feature type="transmembrane region" description="Helical" evidence="8">
    <location>
        <begin position="183"/>
        <end position="206"/>
    </location>
</feature>
<dbReference type="PANTHER" id="PTHR43394:SF1">
    <property type="entry name" value="ATP-BINDING CASSETTE SUB-FAMILY B MEMBER 10, MITOCHONDRIAL"/>
    <property type="match status" value="1"/>
</dbReference>
<dbReference type="CDD" id="cd18540">
    <property type="entry name" value="ABC_6TM_exporter_like"/>
    <property type="match status" value="1"/>
</dbReference>
<dbReference type="CDD" id="cd03254">
    <property type="entry name" value="ABCC_Glucan_exporter_like"/>
    <property type="match status" value="1"/>
</dbReference>
<accession>A0A081C4N0</accession>
<feature type="domain" description="ABC transmembrane type-1" evidence="10">
    <location>
        <begin position="73"/>
        <end position="355"/>
    </location>
</feature>
<gene>
    <name evidence="11" type="ORF">U27_06520</name>
</gene>
<keyword evidence="6 8" id="KW-1133">Transmembrane helix</keyword>
<feature type="domain" description="ABC transporter" evidence="9">
    <location>
        <begin position="401"/>
        <end position="635"/>
    </location>
</feature>
<evidence type="ECO:0000256" key="5">
    <source>
        <dbReference type="ARBA" id="ARBA00022840"/>
    </source>
</evidence>
<protein>
    <submittedName>
        <fullName evidence="11">ABC transporter related</fullName>
    </submittedName>
</protein>
<dbReference type="GO" id="GO:0005886">
    <property type="term" value="C:plasma membrane"/>
    <property type="evidence" value="ECO:0007669"/>
    <property type="project" value="UniProtKB-SubCell"/>
</dbReference>
<dbReference type="Gene3D" id="1.20.1560.10">
    <property type="entry name" value="ABC transporter type 1, transmembrane domain"/>
    <property type="match status" value="1"/>
</dbReference>